<proteinExistence type="predicted"/>
<comment type="caution">
    <text evidence="2">The sequence shown here is derived from an EMBL/GenBank/DDBJ whole genome shotgun (WGS) entry which is preliminary data.</text>
</comment>
<dbReference type="EMBL" id="SRMB01000001">
    <property type="protein sequence ID" value="TGE29058.1"/>
    <property type="molecule type" value="Genomic_DNA"/>
</dbReference>
<keyword evidence="3" id="KW-1185">Reference proteome</keyword>
<evidence type="ECO:0000256" key="1">
    <source>
        <dbReference type="SAM" id="Phobius"/>
    </source>
</evidence>
<gene>
    <name evidence="2" type="ORF">E5K02_06275</name>
</gene>
<dbReference type="Proteomes" id="UP000298471">
    <property type="component" value="Unassembled WGS sequence"/>
</dbReference>
<accession>A0A4Z0QG77</accession>
<keyword evidence="1" id="KW-1133">Transmembrane helix</keyword>
<sequence>MLFVALLVALVSLWMAWPGLQRPAGTSPVGYALRWVLFGLLLGSTLFLVNRLVGLLLYAS</sequence>
<dbReference type="AlphaFoldDB" id="A0A4Z0QG77"/>
<dbReference type="RefSeq" id="WP_135393126.1">
    <property type="nucleotide sequence ID" value="NZ_SRMB01000001.1"/>
</dbReference>
<evidence type="ECO:0000313" key="2">
    <source>
        <dbReference type="EMBL" id="TGE29058.1"/>
    </source>
</evidence>
<feature type="transmembrane region" description="Helical" evidence="1">
    <location>
        <begin position="37"/>
        <end position="59"/>
    </location>
</feature>
<name>A0A4Z0QG77_9BACT</name>
<organism evidence="2 3">
    <name type="scientific">Hymenobacter metallicola</name>
    <dbReference type="NCBI Taxonomy" id="2563114"/>
    <lineage>
        <taxon>Bacteria</taxon>
        <taxon>Pseudomonadati</taxon>
        <taxon>Bacteroidota</taxon>
        <taxon>Cytophagia</taxon>
        <taxon>Cytophagales</taxon>
        <taxon>Hymenobacteraceae</taxon>
        <taxon>Hymenobacter</taxon>
    </lineage>
</organism>
<evidence type="ECO:0000313" key="3">
    <source>
        <dbReference type="Proteomes" id="UP000298471"/>
    </source>
</evidence>
<reference evidence="2 3" key="1">
    <citation type="submission" date="2019-04" db="EMBL/GenBank/DDBJ databases">
        <authorList>
            <person name="Feng G."/>
            <person name="Zhang J."/>
            <person name="Zhu H."/>
        </authorList>
    </citation>
    <scope>NUCLEOTIDE SEQUENCE [LARGE SCALE GENOMIC DNA]</scope>
    <source>
        <strain evidence="2 3">9PBR-1</strain>
    </source>
</reference>
<keyword evidence="1" id="KW-0812">Transmembrane</keyword>
<protein>
    <submittedName>
        <fullName evidence="2">Uncharacterized protein</fullName>
    </submittedName>
</protein>
<keyword evidence="1" id="KW-0472">Membrane</keyword>